<dbReference type="RefSeq" id="XP_011290430.1">
    <property type="nucleotide sequence ID" value="XM_011292128.2"/>
</dbReference>
<reference evidence="4 5" key="2">
    <citation type="submission" date="2025-04" db="UniProtKB">
        <authorList>
            <consortium name="RefSeq"/>
        </authorList>
    </citation>
    <scope>IDENTIFICATION</scope>
    <source>
        <strain evidence="4 5">Aabys</strain>
    </source>
</reference>
<dbReference type="EnsemblMetazoa" id="MDOA002013-RA">
    <property type="protein sequence ID" value="MDOA002013-PA"/>
    <property type="gene ID" value="MDOA002013"/>
</dbReference>
<dbReference type="OrthoDB" id="8034464at2759"/>
<gene>
    <name evidence="2" type="primary">101899282</name>
    <name evidence="4 5" type="synonym">LOC101899282</name>
</gene>
<sequence>MRLFCNAVEFFGILAKVFYAQLPPPPFLAYLVLLLMMPATSFGTPTIETTSGVTTISHEVSSHGKTQGHSPDTSSLWLNRGHIQPAAVRRVTGTATTTAAKRLPVSSEADEVPKIFAWGHVTKYSTILYDEDIVLKGPAVLDVKYPEVENSNTYTIIGIHAYYNNGNDADAVDPNNENHTGNQDLQVYPVMGGIGFNFTVVRFLLPAEHELHYKLTIHGVDI</sequence>
<accession>A0A1I8M7C8</accession>
<organism evidence="2">
    <name type="scientific">Musca domestica</name>
    <name type="common">House fly</name>
    <dbReference type="NCBI Taxonomy" id="7370"/>
    <lineage>
        <taxon>Eukaryota</taxon>
        <taxon>Metazoa</taxon>
        <taxon>Ecdysozoa</taxon>
        <taxon>Arthropoda</taxon>
        <taxon>Hexapoda</taxon>
        <taxon>Insecta</taxon>
        <taxon>Pterygota</taxon>
        <taxon>Neoptera</taxon>
        <taxon>Endopterygota</taxon>
        <taxon>Diptera</taxon>
        <taxon>Brachycera</taxon>
        <taxon>Muscomorpha</taxon>
        <taxon>Muscoidea</taxon>
        <taxon>Muscidae</taxon>
        <taxon>Musca</taxon>
    </lineage>
</organism>
<protein>
    <submittedName>
        <fullName evidence="4 5">Uncharacterized protein LOC101899282</fullName>
    </submittedName>
</protein>
<name>A0A1I8M7C8_MUSDO</name>
<feature type="signal peptide" evidence="1">
    <location>
        <begin position="1"/>
        <end position="43"/>
    </location>
</feature>
<keyword evidence="1" id="KW-0732">Signal</keyword>
<reference evidence="2" key="1">
    <citation type="submission" date="2020-05" db="UniProtKB">
        <authorList>
            <consortium name="EnsemblMetazoa"/>
        </authorList>
    </citation>
    <scope>IDENTIFICATION</scope>
    <source>
        <strain evidence="2">Aabys</strain>
    </source>
</reference>
<dbReference type="GeneID" id="101899282"/>
<dbReference type="VEuPathDB" id="VectorBase:MDOA002013"/>
<dbReference type="RefSeq" id="XP_005178356.1">
    <property type="nucleotide sequence ID" value="XM_005178299.3"/>
</dbReference>
<evidence type="ECO:0000313" key="4">
    <source>
        <dbReference type="RefSeq" id="XP_005178356.1"/>
    </source>
</evidence>
<keyword evidence="3" id="KW-1185">Reference proteome</keyword>
<feature type="chain" id="PRO_5014271535" evidence="1">
    <location>
        <begin position="44"/>
        <end position="222"/>
    </location>
</feature>
<evidence type="ECO:0000256" key="1">
    <source>
        <dbReference type="SAM" id="SignalP"/>
    </source>
</evidence>
<proteinExistence type="predicted"/>
<dbReference type="Proteomes" id="UP001652621">
    <property type="component" value="Unplaced"/>
</dbReference>
<evidence type="ECO:0000313" key="5">
    <source>
        <dbReference type="RefSeq" id="XP_011290430.1"/>
    </source>
</evidence>
<evidence type="ECO:0000313" key="2">
    <source>
        <dbReference type="EnsemblMetazoa" id="MDOA002013-PA"/>
    </source>
</evidence>
<dbReference type="VEuPathDB" id="VectorBase:MDOMA2_014471"/>
<dbReference type="EnsemblMetazoa" id="MDOA002013-RB">
    <property type="protein sequence ID" value="MDOA002013-PB"/>
    <property type="gene ID" value="MDOA002013"/>
</dbReference>
<dbReference type="KEGG" id="mde:101899282"/>
<evidence type="ECO:0000313" key="3">
    <source>
        <dbReference type="Proteomes" id="UP001652621"/>
    </source>
</evidence>
<dbReference type="AlphaFoldDB" id="A0A1I8M7C8"/>